<organism evidence="2 3">
    <name type="scientific">Undibacterium piscinae</name>
    <dbReference type="NCBI Taxonomy" id="2495591"/>
    <lineage>
        <taxon>Bacteria</taxon>
        <taxon>Pseudomonadati</taxon>
        <taxon>Pseudomonadota</taxon>
        <taxon>Betaproteobacteria</taxon>
        <taxon>Burkholderiales</taxon>
        <taxon>Oxalobacteraceae</taxon>
        <taxon>Undibacterium</taxon>
    </lineage>
</organism>
<evidence type="ECO:0000313" key="2">
    <source>
        <dbReference type="EMBL" id="QJQ04571.1"/>
    </source>
</evidence>
<proteinExistence type="predicted"/>
<keyword evidence="3" id="KW-1185">Reference proteome</keyword>
<reference evidence="2 3" key="1">
    <citation type="journal article" date="2019" name="Int. J. Syst. Evol. Microbiol.">
        <title>Undibacterium piscinae sp. nov., isolated from Korean shiner intestine.</title>
        <authorList>
            <person name="Lee S.Y."/>
            <person name="Kang W."/>
            <person name="Kim P.S."/>
            <person name="Kim H.S."/>
            <person name="Sung H."/>
            <person name="Shin N.R."/>
            <person name="Whon T.W."/>
            <person name="Yun J.H."/>
            <person name="Lee J.Y."/>
            <person name="Lee J.Y."/>
            <person name="Jung M.J."/>
            <person name="Jeong Y.S."/>
            <person name="Tak E.J."/>
            <person name="Han J.E."/>
            <person name="Hyun D.W."/>
            <person name="Kang M.S."/>
            <person name="Lee K.E."/>
            <person name="Lee B.H."/>
            <person name="Bae J.W."/>
        </authorList>
    </citation>
    <scope>NUCLEOTIDE SEQUENCE [LARGE SCALE GENOMIC DNA]</scope>
    <source>
        <strain evidence="2 3">S11R28</strain>
    </source>
</reference>
<dbReference type="EMBL" id="CP051152">
    <property type="protein sequence ID" value="QJQ04571.1"/>
    <property type="molecule type" value="Genomic_DNA"/>
</dbReference>
<name>A0A6M3ZZS4_9BURK</name>
<sequence>MMRIQRHQNKYHHLPGVIIRKTAMLNKLASRKKPFQQLEQNRRAGDNQNCLKTPKVTAASRPGIKRSKRKAGAVKSDTFSHERNRFQKSASLMTFAYQT</sequence>
<dbReference type="AlphaFoldDB" id="A0A6M3ZZS4"/>
<gene>
    <name evidence="2" type="ORF">EJG51_000475</name>
</gene>
<dbReference type="Proteomes" id="UP000274350">
    <property type="component" value="Chromosome"/>
</dbReference>
<dbReference type="KEGG" id="upi:EJG51_000475"/>
<evidence type="ECO:0000256" key="1">
    <source>
        <dbReference type="SAM" id="MobiDB-lite"/>
    </source>
</evidence>
<accession>A0A6M3ZZS4</accession>
<feature type="region of interest" description="Disordered" evidence="1">
    <location>
        <begin position="57"/>
        <end position="79"/>
    </location>
</feature>
<feature type="compositionally biased region" description="Basic residues" evidence="1">
    <location>
        <begin position="63"/>
        <end position="72"/>
    </location>
</feature>
<protein>
    <submittedName>
        <fullName evidence="2">Uncharacterized protein</fullName>
    </submittedName>
</protein>
<evidence type="ECO:0000313" key="3">
    <source>
        <dbReference type="Proteomes" id="UP000274350"/>
    </source>
</evidence>